<protein>
    <submittedName>
        <fullName evidence="2">Uncharacterized protein</fullName>
    </submittedName>
</protein>
<reference evidence="2 3" key="1">
    <citation type="journal article" date="2020" name="Cell">
        <title>Large-Scale Comparative Analyses of Tick Genomes Elucidate Their Genetic Diversity and Vector Capacities.</title>
        <authorList>
            <consortium name="Tick Genome and Microbiome Consortium (TIGMIC)"/>
            <person name="Jia N."/>
            <person name="Wang J."/>
            <person name="Shi W."/>
            <person name="Du L."/>
            <person name="Sun Y."/>
            <person name="Zhan W."/>
            <person name="Jiang J.F."/>
            <person name="Wang Q."/>
            <person name="Zhang B."/>
            <person name="Ji P."/>
            <person name="Bell-Sakyi L."/>
            <person name="Cui X.M."/>
            <person name="Yuan T.T."/>
            <person name="Jiang B.G."/>
            <person name="Yang W.F."/>
            <person name="Lam T.T."/>
            <person name="Chang Q.C."/>
            <person name="Ding S.J."/>
            <person name="Wang X.J."/>
            <person name="Zhu J.G."/>
            <person name="Ruan X.D."/>
            <person name="Zhao L."/>
            <person name="Wei J.T."/>
            <person name="Ye R.Z."/>
            <person name="Que T.C."/>
            <person name="Du C.H."/>
            <person name="Zhou Y.H."/>
            <person name="Cheng J.X."/>
            <person name="Dai P.F."/>
            <person name="Guo W.B."/>
            <person name="Han X.H."/>
            <person name="Huang E.J."/>
            <person name="Li L.F."/>
            <person name="Wei W."/>
            <person name="Gao Y.C."/>
            <person name="Liu J.Z."/>
            <person name="Shao H.Z."/>
            <person name="Wang X."/>
            <person name="Wang C.C."/>
            <person name="Yang T.C."/>
            <person name="Huo Q.B."/>
            <person name="Li W."/>
            <person name="Chen H.Y."/>
            <person name="Chen S.E."/>
            <person name="Zhou L.G."/>
            <person name="Ni X.B."/>
            <person name="Tian J.H."/>
            <person name="Sheng Y."/>
            <person name="Liu T."/>
            <person name="Pan Y.S."/>
            <person name="Xia L.Y."/>
            <person name="Li J."/>
            <person name="Zhao F."/>
            <person name="Cao W.C."/>
        </authorList>
    </citation>
    <scope>NUCLEOTIDE SEQUENCE [LARGE SCALE GENOMIC DNA]</scope>
    <source>
        <strain evidence="2">HaeL-2018</strain>
    </source>
</reference>
<proteinExistence type="predicted"/>
<dbReference type="Proteomes" id="UP000821853">
    <property type="component" value="Chromosome 1"/>
</dbReference>
<sequence>MGCEDSPDGWKAASSQHGPIPSKFSKAATLGMAHNCSVMNKSSITHTTVYTDIAETLLPPRNDTGEEDERVPVHVCVVPWVDTAHCVANAGEDAGG</sequence>
<organism evidence="2 3">
    <name type="scientific">Haemaphysalis longicornis</name>
    <name type="common">Bush tick</name>
    <dbReference type="NCBI Taxonomy" id="44386"/>
    <lineage>
        <taxon>Eukaryota</taxon>
        <taxon>Metazoa</taxon>
        <taxon>Ecdysozoa</taxon>
        <taxon>Arthropoda</taxon>
        <taxon>Chelicerata</taxon>
        <taxon>Arachnida</taxon>
        <taxon>Acari</taxon>
        <taxon>Parasitiformes</taxon>
        <taxon>Ixodida</taxon>
        <taxon>Ixodoidea</taxon>
        <taxon>Ixodidae</taxon>
        <taxon>Haemaphysalinae</taxon>
        <taxon>Haemaphysalis</taxon>
    </lineage>
</organism>
<gene>
    <name evidence="2" type="ORF">HPB48_003696</name>
</gene>
<evidence type="ECO:0000256" key="1">
    <source>
        <dbReference type="SAM" id="MobiDB-lite"/>
    </source>
</evidence>
<name>A0A9J6FGN3_HAELO</name>
<keyword evidence="3" id="KW-1185">Reference proteome</keyword>
<dbReference type="EMBL" id="JABSTR010000001">
    <property type="protein sequence ID" value="KAH9361895.1"/>
    <property type="molecule type" value="Genomic_DNA"/>
</dbReference>
<evidence type="ECO:0000313" key="2">
    <source>
        <dbReference type="EMBL" id="KAH9361895.1"/>
    </source>
</evidence>
<evidence type="ECO:0000313" key="3">
    <source>
        <dbReference type="Proteomes" id="UP000821853"/>
    </source>
</evidence>
<dbReference type="VEuPathDB" id="VectorBase:HLOH_065066"/>
<feature type="region of interest" description="Disordered" evidence="1">
    <location>
        <begin position="1"/>
        <end position="20"/>
    </location>
</feature>
<dbReference type="AlphaFoldDB" id="A0A9J6FGN3"/>
<accession>A0A9J6FGN3</accession>
<comment type="caution">
    <text evidence="2">The sequence shown here is derived from an EMBL/GenBank/DDBJ whole genome shotgun (WGS) entry which is preliminary data.</text>
</comment>